<comment type="caution">
    <text evidence="1">The sequence shown here is derived from an EMBL/GenBank/DDBJ whole genome shotgun (WGS) entry which is preliminary data.</text>
</comment>
<evidence type="ECO:0000313" key="1">
    <source>
        <dbReference type="EMBL" id="ROU07005.1"/>
    </source>
</evidence>
<organism evidence="1 2">
    <name type="scientific">Lysobacter enzymogenes</name>
    <dbReference type="NCBI Taxonomy" id="69"/>
    <lineage>
        <taxon>Bacteria</taxon>
        <taxon>Pseudomonadati</taxon>
        <taxon>Pseudomonadota</taxon>
        <taxon>Gammaproteobacteria</taxon>
        <taxon>Lysobacterales</taxon>
        <taxon>Lysobacteraceae</taxon>
        <taxon>Lysobacter</taxon>
    </lineage>
</organism>
<dbReference type="InterPro" id="IPR039498">
    <property type="entry name" value="NTP_transf_5"/>
</dbReference>
<proteinExistence type="predicted"/>
<accession>A0A3N2RHS7</accession>
<sequence>MPPRGPIPPPEPPLRAIRAGLRLATETLAHELARPAGATPRWSPLQWRLAAAAAAAHGVAPLLHRRSRWSDPCWLAFLDEQRAHVEHRHRRVAALLERIDRDARAAGIALVALKGSALHALGVYLPGDRPMADIDLLVGDADAAEAAALLGRLGYVEAFAHWKHRVFKPADQVPPHSLGEHRDTPINIELHPRVRERLPLAYADISEHILAADARPGLNPYPGLCALMSHLLLHAAGNLCGRSLRLIHLNDIALLAARMSARDWQALCDGDGGAAPWWALPPILLARRYYPDAFPAAALERLRAHCPARLRRRWERRDLSAASCSNLWLSALPGLEWARTPGEAARYLRDRLSPGEESRRERADMVRTQLWLQQQRWAAMPQRLRLLTRLLRPVPRMDALYVVRAALNGYDRAAG</sequence>
<gene>
    <name evidence="1" type="ORF">D9T17_10825</name>
</gene>
<dbReference type="EMBL" id="RCTY01000024">
    <property type="protein sequence ID" value="ROU07005.1"/>
    <property type="molecule type" value="Genomic_DNA"/>
</dbReference>
<name>A0A3N2RHS7_LYSEN</name>
<reference evidence="1 2" key="1">
    <citation type="submission" date="2018-10" db="EMBL/GenBank/DDBJ databases">
        <title>The genome of Lysobacter enzymogenes OH11.</title>
        <authorList>
            <person name="Liu F."/>
            <person name="Zhao Y."/>
            <person name="Qian G."/>
            <person name="Chen Y."/>
            <person name="Xu H."/>
        </authorList>
    </citation>
    <scope>NUCLEOTIDE SEQUENCE [LARGE SCALE GENOMIC DNA]</scope>
    <source>
        <strain evidence="1 2">OH11</strain>
    </source>
</reference>
<evidence type="ECO:0008006" key="3">
    <source>
        <dbReference type="Google" id="ProtNLM"/>
    </source>
</evidence>
<dbReference type="AlphaFoldDB" id="A0A3N2RHS7"/>
<dbReference type="Pfam" id="PF14907">
    <property type="entry name" value="NTP_transf_5"/>
    <property type="match status" value="1"/>
</dbReference>
<protein>
    <recommendedName>
        <fullName evidence="3">Nucleotidyltransferase family protein</fullName>
    </recommendedName>
</protein>
<evidence type="ECO:0000313" key="2">
    <source>
        <dbReference type="Proteomes" id="UP000275910"/>
    </source>
</evidence>
<dbReference type="Proteomes" id="UP000275910">
    <property type="component" value="Unassembled WGS sequence"/>
</dbReference>
<dbReference type="RefSeq" id="WP_123647426.1">
    <property type="nucleotide sequence ID" value="NZ_RCTY01000024.1"/>
</dbReference>